<dbReference type="InterPro" id="IPR036259">
    <property type="entry name" value="MFS_trans_sf"/>
</dbReference>
<accession>A0A232M6V5</accession>
<organism evidence="8 9">
    <name type="scientific">Elaphomyces granulatus</name>
    <dbReference type="NCBI Taxonomy" id="519963"/>
    <lineage>
        <taxon>Eukaryota</taxon>
        <taxon>Fungi</taxon>
        <taxon>Dikarya</taxon>
        <taxon>Ascomycota</taxon>
        <taxon>Pezizomycotina</taxon>
        <taxon>Eurotiomycetes</taxon>
        <taxon>Eurotiomycetidae</taxon>
        <taxon>Eurotiales</taxon>
        <taxon>Elaphomycetaceae</taxon>
        <taxon>Elaphomyces</taxon>
    </lineage>
</organism>
<dbReference type="GO" id="GO:1990961">
    <property type="term" value="P:xenobiotic detoxification by transmembrane export across the plasma membrane"/>
    <property type="evidence" value="ECO:0007669"/>
    <property type="project" value="TreeGrafter"/>
</dbReference>
<evidence type="ECO:0000313" key="8">
    <source>
        <dbReference type="EMBL" id="OXV12129.1"/>
    </source>
</evidence>
<dbReference type="Pfam" id="PF07690">
    <property type="entry name" value="MFS_1"/>
    <property type="match status" value="1"/>
</dbReference>
<dbReference type="AlphaFoldDB" id="A0A232M6V5"/>
<dbReference type="SUPFAM" id="SSF103473">
    <property type="entry name" value="MFS general substrate transporter"/>
    <property type="match status" value="1"/>
</dbReference>
<dbReference type="InterPro" id="IPR011701">
    <property type="entry name" value="MFS"/>
</dbReference>
<feature type="transmembrane region" description="Helical" evidence="6">
    <location>
        <begin position="459"/>
        <end position="478"/>
    </location>
</feature>
<evidence type="ECO:0000313" key="9">
    <source>
        <dbReference type="Proteomes" id="UP000243515"/>
    </source>
</evidence>
<dbReference type="PANTHER" id="PTHR23502">
    <property type="entry name" value="MAJOR FACILITATOR SUPERFAMILY"/>
    <property type="match status" value="1"/>
</dbReference>
<feature type="transmembrane region" description="Helical" evidence="6">
    <location>
        <begin position="302"/>
        <end position="322"/>
    </location>
</feature>
<evidence type="ECO:0000259" key="7">
    <source>
        <dbReference type="PROSITE" id="PS50850"/>
    </source>
</evidence>
<proteinExistence type="predicted"/>
<evidence type="ECO:0000256" key="6">
    <source>
        <dbReference type="SAM" id="Phobius"/>
    </source>
</evidence>
<dbReference type="GO" id="GO:0015244">
    <property type="term" value="F:fluconazole transmembrane transporter activity"/>
    <property type="evidence" value="ECO:0007669"/>
    <property type="project" value="TreeGrafter"/>
</dbReference>
<keyword evidence="2 6" id="KW-0812">Transmembrane</keyword>
<dbReference type="PROSITE" id="PS50850">
    <property type="entry name" value="MFS"/>
    <property type="match status" value="1"/>
</dbReference>
<dbReference type="CDD" id="cd17323">
    <property type="entry name" value="MFS_Tpo1_MDR_like"/>
    <property type="match status" value="1"/>
</dbReference>
<feature type="transmembrane region" description="Helical" evidence="6">
    <location>
        <begin position="266"/>
        <end position="290"/>
    </location>
</feature>
<dbReference type="GO" id="GO:0005886">
    <property type="term" value="C:plasma membrane"/>
    <property type="evidence" value="ECO:0007669"/>
    <property type="project" value="TreeGrafter"/>
</dbReference>
<dbReference type="PANTHER" id="PTHR23502:SF23">
    <property type="entry name" value="FLUCONAZOLE RESISTANCE PROTEIN 1"/>
    <property type="match status" value="1"/>
</dbReference>
<feature type="region of interest" description="Disordered" evidence="5">
    <location>
        <begin position="48"/>
        <end position="75"/>
    </location>
</feature>
<dbReference type="InterPro" id="IPR020846">
    <property type="entry name" value="MFS_dom"/>
</dbReference>
<feature type="transmembrane region" description="Helical" evidence="6">
    <location>
        <begin position="410"/>
        <end position="438"/>
    </location>
</feature>
<feature type="transmembrane region" description="Helical" evidence="6">
    <location>
        <begin position="145"/>
        <end position="164"/>
    </location>
</feature>
<comment type="caution">
    <text evidence="8">The sequence shown here is derived from an EMBL/GenBank/DDBJ whole genome shotgun (WGS) entry which is preliminary data.</text>
</comment>
<comment type="subcellular location">
    <subcellularLocation>
        <location evidence="1">Membrane</location>
        <topology evidence="1">Multi-pass membrane protein</topology>
    </subcellularLocation>
</comment>
<sequence>METIREAPFGQILRWMTGNRVLQYPEEHPDFVFPTTYLDEKQKVPVEEKLEEDKADEEKSSSPSPPEPHEGGIHDGIEASRYDTRANTAPFSHERFEIEAETAVERTLSRPIEPQRTKDGMILVDWYSTDDAANPQNWSLRKKTFAAVQICLYTFVVYCGSAIYVPSEGQIMEEFNVGDTKASLGLALYVVAYGIGPLLWSPLSEVPAFGRNVPYMISFFLFVILSIPTALVKNLGGFLVLRFLQGFFGSPCLANGGASLQDLYSLIYVPIALTAWVSAAYCGPALGPLISAFAVTAKGWRWALWEILWMSAPIFVVMFFFLPETSAENVLLRRAHRLRKVTGNSKIRSQSEINRKGIKFGKVLLDALIKPLEIMVKDPAVLFTNIYTSLIYGIYYSFFEVFPLVYPPIYGFSLGLTGTTFICIIVACLLGVSLYVGYLLIYLIPDIMKNGLRAQEHRLVPALFAIFFPTIGLFIFAWTSRPSIHWIVSVIGIVIYAASGFVLFQCVFAYIPLSYPQYSASLFAGNDFLRSSFAFGSILFSRPMYLNLGVAKGVSLLGGLSVLGIFGIFYLYFNGAKLRARSKFAVS</sequence>
<keyword evidence="4 6" id="KW-0472">Membrane</keyword>
<dbReference type="Proteomes" id="UP000243515">
    <property type="component" value="Unassembled WGS sequence"/>
</dbReference>
<feature type="domain" description="Major facilitator superfamily (MFS) profile" evidence="7">
    <location>
        <begin position="146"/>
        <end position="576"/>
    </location>
</feature>
<dbReference type="FunFam" id="1.20.1250.20:FF:000011">
    <property type="entry name" value="MFS multidrug transporter, putative"/>
    <property type="match status" value="1"/>
</dbReference>
<dbReference type="EMBL" id="NPHW01002114">
    <property type="protein sequence ID" value="OXV12129.1"/>
    <property type="molecule type" value="Genomic_DNA"/>
</dbReference>
<evidence type="ECO:0000256" key="1">
    <source>
        <dbReference type="ARBA" id="ARBA00004141"/>
    </source>
</evidence>
<keyword evidence="9" id="KW-1185">Reference proteome</keyword>
<evidence type="ECO:0000256" key="5">
    <source>
        <dbReference type="SAM" id="MobiDB-lite"/>
    </source>
</evidence>
<name>A0A232M6V5_9EURO</name>
<feature type="transmembrane region" description="Helical" evidence="6">
    <location>
        <begin position="184"/>
        <end position="201"/>
    </location>
</feature>
<feature type="transmembrane region" description="Helical" evidence="6">
    <location>
        <begin position="213"/>
        <end position="231"/>
    </location>
</feature>
<keyword evidence="3 6" id="KW-1133">Transmembrane helix</keyword>
<protein>
    <recommendedName>
        <fullName evidence="7">Major facilitator superfamily (MFS) profile domain-containing protein</fullName>
    </recommendedName>
</protein>
<dbReference type="Gene3D" id="1.20.1250.20">
    <property type="entry name" value="MFS general substrate transporter like domains"/>
    <property type="match status" value="1"/>
</dbReference>
<feature type="compositionally biased region" description="Basic and acidic residues" evidence="5">
    <location>
        <begin position="48"/>
        <end position="60"/>
    </location>
</feature>
<feature type="transmembrane region" description="Helical" evidence="6">
    <location>
        <begin position="484"/>
        <end position="511"/>
    </location>
</feature>
<feature type="transmembrane region" description="Helical" evidence="6">
    <location>
        <begin position="553"/>
        <end position="573"/>
    </location>
</feature>
<dbReference type="OrthoDB" id="3357846at2759"/>
<evidence type="ECO:0000256" key="4">
    <source>
        <dbReference type="ARBA" id="ARBA00023136"/>
    </source>
</evidence>
<evidence type="ECO:0000256" key="2">
    <source>
        <dbReference type="ARBA" id="ARBA00022692"/>
    </source>
</evidence>
<gene>
    <name evidence="8" type="ORF">Egran_00110</name>
</gene>
<evidence type="ECO:0000256" key="3">
    <source>
        <dbReference type="ARBA" id="ARBA00022989"/>
    </source>
</evidence>
<reference evidence="8 9" key="1">
    <citation type="journal article" date="2015" name="Environ. Microbiol.">
        <title>Metagenome sequence of Elaphomyces granulatus from sporocarp tissue reveals Ascomycota ectomycorrhizal fingerprints of genome expansion and a Proteobacteria-rich microbiome.</title>
        <authorList>
            <person name="Quandt C.A."/>
            <person name="Kohler A."/>
            <person name="Hesse C.N."/>
            <person name="Sharpton T.J."/>
            <person name="Martin F."/>
            <person name="Spatafora J.W."/>
        </authorList>
    </citation>
    <scope>NUCLEOTIDE SEQUENCE [LARGE SCALE GENOMIC DNA]</scope>
    <source>
        <strain evidence="8 9">OSC145934</strain>
    </source>
</reference>